<keyword evidence="3" id="KW-0813">Transport</keyword>
<comment type="subcellular location">
    <subcellularLocation>
        <location evidence="1">Cell membrane</location>
        <topology evidence="1">Multi-pass membrane protein</topology>
    </subcellularLocation>
</comment>
<evidence type="ECO:0000256" key="5">
    <source>
        <dbReference type="ARBA" id="ARBA00022692"/>
    </source>
</evidence>
<dbReference type="InterPro" id="IPR000522">
    <property type="entry name" value="ABC_transptr_permease_BtuC"/>
</dbReference>
<feature type="transmembrane region" description="Helical" evidence="9">
    <location>
        <begin position="164"/>
        <end position="183"/>
    </location>
</feature>
<evidence type="ECO:0000256" key="4">
    <source>
        <dbReference type="ARBA" id="ARBA00022475"/>
    </source>
</evidence>
<keyword evidence="11" id="KW-1185">Reference proteome</keyword>
<gene>
    <name evidence="10" type="ORF">GCM10009654_44570</name>
</gene>
<comment type="caution">
    <text evidence="10">The sequence shown here is derived from an EMBL/GenBank/DDBJ whole genome shotgun (WGS) entry which is preliminary data.</text>
</comment>
<evidence type="ECO:0000256" key="2">
    <source>
        <dbReference type="ARBA" id="ARBA00007935"/>
    </source>
</evidence>
<reference evidence="10 11" key="1">
    <citation type="journal article" date="2019" name="Int. J. Syst. Evol. Microbiol.">
        <title>The Global Catalogue of Microorganisms (GCM) 10K type strain sequencing project: providing services to taxonomists for standard genome sequencing and annotation.</title>
        <authorList>
            <consortium name="The Broad Institute Genomics Platform"/>
            <consortium name="The Broad Institute Genome Sequencing Center for Infectious Disease"/>
            <person name="Wu L."/>
            <person name="Ma J."/>
        </authorList>
    </citation>
    <scope>NUCLEOTIDE SEQUENCE [LARGE SCALE GENOMIC DNA]</scope>
    <source>
        <strain evidence="10 11">JCM 12696</strain>
    </source>
</reference>
<feature type="transmembrane region" description="Helical" evidence="9">
    <location>
        <begin position="346"/>
        <end position="367"/>
    </location>
</feature>
<feature type="transmembrane region" description="Helical" evidence="9">
    <location>
        <begin position="265"/>
        <end position="285"/>
    </location>
</feature>
<feature type="compositionally biased region" description="Basic and acidic residues" evidence="8">
    <location>
        <begin position="11"/>
        <end position="28"/>
    </location>
</feature>
<feature type="transmembrane region" description="Helical" evidence="9">
    <location>
        <begin position="379"/>
        <end position="396"/>
    </location>
</feature>
<feature type="compositionally biased region" description="Gly residues" evidence="8">
    <location>
        <begin position="450"/>
        <end position="460"/>
    </location>
</feature>
<evidence type="ECO:0000256" key="7">
    <source>
        <dbReference type="ARBA" id="ARBA00023136"/>
    </source>
</evidence>
<dbReference type="InterPro" id="IPR037294">
    <property type="entry name" value="ABC_BtuC-like"/>
</dbReference>
<evidence type="ECO:0000256" key="3">
    <source>
        <dbReference type="ARBA" id="ARBA00022448"/>
    </source>
</evidence>
<keyword evidence="6 9" id="KW-1133">Transmembrane helix</keyword>
<dbReference type="Gene3D" id="1.10.3470.10">
    <property type="entry name" value="ABC transporter involved in vitamin B12 uptake, BtuC"/>
    <property type="match status" value="1"/>
</dbReference>
<organism evidence="10 11">
    <name type="scientific">Streptomyces hebeiensis</name>
    <dbReference type="NCBI Taxonomy" id="229486"/>
    <lineage>
        <taxon>Bacteria</taxon>
        <taxon>Bacillati</taxon>
        <taxon>Actinomycetota</taxon>
        <taxon>Actinomycetes</taxon>
        <taxon>Kitasatosporales</taxon>
        <taxon>Streptomycetaceae</taxon>
        <taxon>Streptomyces</taxon>
    </lineage>
</organism>
<evidence type="ECO:0000313" key="10">
    <source>
        <dbReference type="EMBL" id="GAA1182383.1"/>
    </source>
</evidence>
<dbReference type="SUPFAM" id="SSF81345">
    <property type="entry name" value="ABC transporter involved in vitamin B12 uptake, BtuC"/>
    <property type="match status" value="1"/>
</dbReference>
<evidence type="ECO:0000313" key="11">
    <source>
        <dbReference type="Proteomes" id="UP001501371"/>
    </source>
</evidence>
<accession>A0ABN1V1Z1</accession>
<dbReference type="CDD" id="cd06550">
    <property type="entry name" value="TM_ABC_iron-siderophores_like"/>
    <property type="match status" value="1"/>
</dbReference>
<dbReference type="Pfam" id="PF01032">
    <property type="entry name" value="FecCD"/>
    <property type="match status" value="1"/>
</dbReference>
<feature type="compositionally biased region" description="Basic residues" evidence="8">
    <location>
        <begin position="415"/>
        <end position="426"/>
    </location>
</feature>
<sequence>MTGDGVTQDGATRDDAIRDGAIRDDATRDGAVQDGVTQDGSMRDGSMRDGSMRDGAGARLRPAGYGRLRLGRATFLLHRRAAVVAGAFALLLAAVCVAYLSVGESFVAPAEVLKVLTGRPSPDELVVGTLRLPRMVVGLLVGLAFGVAGALIQTVARNPLASPDVIGISQGAGALTVGAMTFGVTSYAVLPYVSVAGGLLAAALVYAFAWRGGLHATRFVLIGIGFAIALRSVITLFLTKGDYLVAQQAQVWMTGSLNGRGWDEAGPLGLVLLVLLPLVLWAAYAQRTVSMDDDTATALGVRLGRVRLGLVLAGVVLASVATGAAGPVDFVALLAPQIARRVTRTAQIPLLCSALLGAVIVVLGDMLARKLLAPTELPVGVLTAAVGAPYLIWLIVRGRTGRPGDAGTGTGSAKGRGKGKGKGRSRGRSDGVGTGAGAGPGSGPVAATGAGVGAGVGGKG</sequence>
<proteinExistence type="inferred from homology"/>
<feature type="transmembrane region" description="Helical" evidence="9">
    <location>
        <begin position="132"/>
        <end position="152"/>
    </location>
</feature>
<feature type="transmembrane region" description="Helical" evidence="9">
    <location>
        <begin position="81"/>
        <end position="102"/>
    </location>
</feature>
<evidence type="ECO:0008006" key="12">
    <source>
        <dbReference type="Google" id="ProtNLM"/>
    </source>
</evidence>
<feature type="region of interest" description="Disordered" evidence="8">
    <location>
        <begin position="403"/>
        <end position="460"/>
    </location>
</feature>
<dbReference type="PANTHER" id="PTHR30472">
    <property type="entry name" value="FERRIC ENTEROBACTIN TRANSPORT SYSTEM PERMEASE PROTEIN"/>
    <property type="match status" value="1"/>
</dbReference>
<feature type="transmembrane region" description="Helical" evidence="9">
    <location>
        <begin position="189"/>
        <end position="207"/>
    </location>
</feature>
<feature type="compositionally biased region" description="Gly residues" evidence="8">
    <location>
        <begin position="404"/>
        <end position="414"/>
    </location>
</feature>
<dbReference type="PANTHER" id="PTHR30472:SF24">
    <property type="entry name" value="FERRIC ENTEROBACTIN TRANSPORT SYSTEM PERMEASE PROTEIN FEPG"/>
    <property type="match status" value="1"/>
</dbReference>
<evidence type="ECO:0000256" key="8">
    <source>
        <dbReference type="SAM" id="MobiDB-lite"/>
    </source>
</evidence>
<evidence type="ECO:0000256" key="9">
    <source>
        <dbReference type="SAM" id="Phobius"/>
    </source>
</evidence>
<keyword evidence="7 9" id="KW-0472">Membrane</keyword>
<feature type="compositionally biased region" description="Basic and acidic residues" evidence="8">
    <location>
        <begin position="41"/>
        <end position="52"/>
    </location>
</feature>
<feature type="transmembrane region" description="Helical" evidence="9">
    <location>
        <begin position="306"/>
        <end position="326"/>
    </location>
</feature>
<evidence type="ECO:0000256" key="1">
    <source>
        <dbReference type="ARBA" id="ARBA00004651"/>
    </source>
</evidence>
<protein>
    <recommendedName>
        <fullName evidence="12">Iron ABC transporter</fullName>
    </recommendedName>
</protein>
<feature type="compositionally biased region" description="Gly residues" evidence="8">
    <location>
        <begin position="430"/>
        <end position="442"/>
    </location>
</feature>
<dbReference type="Proteomes" id="UP001501371">
    <property type="component" value="Unassembled WGS sequence"/>
</dbReference>
<feature type="transmembrane region" description="Helical" evidence="9">
    <location>
        <begin position="219"/>
        <end position="238"/>
    </location>
</feature>
<feature type="region of interest" description="Disordered" evidence="8">
    <location>
        <begin position="1"/>
        <end position="58"/>
    </location>
</feature>
<comment type="similarity">
    <text evidence="2">Belongs to the binding-protein-dependent transport system permease family. FecCD subfamily.</text>
</comment>
<dbReference type="EMBL" id="BAAAKV010000041">
    <property type="protein sequence ID" value="GAA1182383.1"/>
    <property type="molecule type" value="Genomic_DNA"/>
</dbReference>
<evidence type="ECO:0000256" key="6">
    <source>
        <dbReference type="ARBA" id="ARBA00022989"/>
    </source>
</evidence>
<name>A0ABN1V1Z1_9ACTN</name>
<keyword evidence="5 9" id="KW-0812">Transmembrane</keyword>
<keyword evidence="4" id="KW-1003">Cell membrane</keyword>